<evidence type="ECO:0000313" key="1">
    <source>
        <dbReference type="EMBL" id="CCB62487.1"/>
    </source>
</evidence>
<dbReference type="InParanoid" id="F6I691"/>
<keyword evidence="2" id="KW-1185">Reference proteome</keyword>
<sequence length="68" mass="7618">MDDALQGDCWREPMPLSTLGMGGLMSSTHRILENHDQGKTKRRSIFASDCEAPLLNWWGDTKGLCLPQ</sequence>
<dbReference type="HOGENOM" id="CLU_2799193_0_0_1"/>
<organism evidence="1 2">
    <name type="scientific">Vitis vinifera</name>
    <name type="common">Grape</name>
    <dbReference type="NCBI Taxonomy" id="29760"/>
    <lineage>
        <taxon>Eukaryota</taxon>
        <taxon>Viridiplantae</taxon>
        <taxon>Streptophyta</taxon>
        <taxon>Embryophyta</taxon>
        <taxon>Tracheophyta</taxon>
        <taxon>Spermatophyta</taxon>
        <taxon>Magnoliopsida</taxon>
        <taxon>eudicotyledons</taxon>
        <taxon>Gunneridae</taxon>
        <taxon>Pentapetalae</taxon>
        <taxon>rosids</taxon>
        <taxon>Vitales</taxon>
        <taxon>Vitaceae</taxon>
        <taxon>Viteae</taxon>
        <taxon>Vitis</taxon>
    </lineage>
</organism>
<dbReference type="EMBL" id="FN596755">
    <property type="protein sequence ID" value="CCB62487.1"/>
    <property type="molecule type" value="Genomic_DNA"/>
</dbReference>
<protein>
    <submittedName>
        <fullName evidence="1">Uncharacterized protein</fullName>
    </submittedName>
</protein>
<dbReference type="PaxDb" id="29760-VIT_15s0046g01520.t01"/>
<evidence type="ECO:0000313" key="2">
    <source>
        <dbReference type="Proteomes" id="UP000009183"/>
    </source>
</evidence>
<accession>F6I691</accession>
<reference evidence="2" key="1">
    <citation type="journal article" date="2007" name="Nature">
        <title>The grapevine genome sequence suggests ancestral hexaploidization in major angiosperm phyla.</title>
        <authorList>
            <consortium name="The French-Italian Public Consortium for Grapevine Genome Characterization."/>
            <person name="Jaillon O."/>
            <person name="Aury J.-M."/>
            <person name="Noel B."/>
            <person name="Policriti A."/>
            <person name="Clepet C."/>
            <person name="Casagrande A."/>
            <person name="Choisne N."/>
            <person name="Aubourg S."/>
            <person name="Vitulo N."/>
            <person name="Jubin C."/>
            <person name="Vezzi A."/>
            <person name="Legeai F."/>
            <person name="Hugueney P."/>
            <person name="Dasilva C."/>
            <person name="Horner D."/>
            <person name="Mica E."/>
            <person name="Jublot D."/>
            <person name="Poulain J."/>
            <person name="Bruyere C."/>
            <person name="Billault A."/>
            <person name="Segurens B."/>
            <person name="Gouyvenoux M."/>
            <person name="Ugarte E."/>
            <person name="Cattonaro F."/>
            <person name="Anthouard V."/>
            <person name="Vico V."/>
            <person name="Del Fabbro C."/>
            <person name="Alaux M."/>
            <person name="Di Gaspero G."/>
            <person name="Dumas V."/>
            <person name="Felice N."/>
            <person name="Paillard S."/>
            <person name="Juman I."/>
            <person name="Moroldo M."/>
            <person name="Scalabrin S."/>
            <person name="Canaguier A."/>
            <person name="Le Clainche I."/>
            <person name="Malacrida G."/>
            <person name="Durand E."/>
            <person name="Pesole G."/>
            <person name="Laucou V."/>
            <person name="Chatelet P."/>
            <person name="Merdinoglu D."/>
            <person name="Delledonne M."/>
            <person name="Pezzotti M."/>
            <person name="Lecharny A."/>
            <person name="Scarpelli C."/>
            <person name="Artiguenave F."/>
            <person name="Pe M.E."/>
            <person name="Valle G."/>
            <person name="Morgante M."/>
            <person name="Caboche M."/>
            <person name="Adam-Blondon A.-F."/>
            <person name="Weissenbach J."/>
            <person name="Quetier F."/>
            <person name="Wincker P."/>
        </authorList>
    </citation>
    <scope>NUCLEOTIDE SEQUENCE [LARGE SCALE GENOMIC DNA]</scope>
    <source>
        <strain evidence="2">cv. Pinot noir / PN40024</strain>
    </source>
</reference>
<name>F6I691_VITVI</name>
<dbReference type="Proteomes" id="UP000009183">
    <property type="component" value="Chromosome 15"/>
</dbReference>
<gene>
    <name evidence="1" type="ordered locus">VIT_15s0046g01520</name>
</gene>
<dbReference type="AlphaFoldDB" id="F6I691"/>
<proteinExistence type="predicted"/>